<feature type="domain" description="Enoyl reductase (ER)" evidence="1">
    <location>
        <begin position="11"/>
        <end position="302"/>
    </location>
</feature>
<gene>
    <name evidence="2" type="ORF">ACFQ4P_03605</name>
</gene>
<organism evidence="2 3">
    <name type="scientific">Lacticaseibacillus mingshuiensis</name>
    <dbReference type="NCBI Taxonomy" id="2799574"/>
    <lineage>
        <taxon>Bacteria</taxon>
        <taxon>Bacillati</taxon>
        <taxon>Bacillota</taxon>
        <taxon>Bacilli</taxon>
        <taxon>Lactobacillales</taxon>
        <taxon>Lactobacillaceae</taxon>
        <taxon>Lacticaseibacillus</taxon>
    </lineage>
</organism>
<keyword evidence="2" id="KW-0560">Oxidoreductase</keyword>
<dbReference type="InterPro" id="IPR013154">
    <property type="entry name" value="ADH-like_N"/>
</dbReference>
<dbReference type="Pfam" id="PF00107">
    <property type="entry name" value="ADH_zinc_N"/>
    <property type="match status" value="1"/>
</dbReference>
<name>A0ABW4CGX9_9LACO</name>
<evidence type="ECO:0000313" key="2">
    <source>
        <dbReference type="EMBL" id="MFD1429334.1"/>
    </source>
</evidence>
<sequence>MKAIIQRNFEGIAALQIGDVKQPPVTPITALIKTAFTPVIPYDWMTEEGRLKDLRPVHLPMVIGYGFSGVVTAVGALRSPALVGKRVIGLSQNGTSQEYNANHIPPLLIEVPDQVSLEAAATVIGGADTAQAVIDEARLAPGSIVLITGASGGVGTALIQLLRRQEVTVVAMASTENTEFVREVGATIVLDYEQFIAPQLQGLPPIDLIIDTVGSAALLTELSAGLDYPAILSLSLPSYQPHLGQLFRFLSRPIMPSAYRNLLHLMATGELKAYVDRVLPFEEVVQAQLLAKTAHSRGRTLLSYE</sequence>
<protein>
    <submittedName>
        <fullName evidence="2">NADP-dependent oxidoreductase</fullName>
        <ecNumber evidence="2">1.-.-.-</ecNumber>
    </submittedName>
</protein>
<dbReference type="GO" id="GO:0016491">
    <property type="term" value="F:oxidoreductase activity"/>
    <property type="evidence" value="ECO:0007669"/>
    <property type="project" value="UniProtKB-KW"/>
</dbReference>
<dbReference type="EMBL" id="JBHTOC010000004">
    <property type="protein sequence ID" value="MFD1429334.1"/>
    <property type="molecule type" value="Genomic_DNA"/>
</dbReference>
<dbReference type="Pfam" id="PF08240">
    <property type="entry name" value="ADH_N"/>
    <property type="match status" value="1"/>
</dbReference>
<dbReference type="SUPFAM" id="SSF50129">
    <property type="entry name" value="GroES-like"/>
    <property type="match status" value="1"/>
</dbReference>
<evidence type="ECO:0000259" key="1">
    <source>
        <dbReference type="SMART" id="SM00829"/>
    </source>
</evidence>
<keyword evidence="3" id="KW-1185">Reference proteome</keyword>
<dbReference type="RefSeq" id="WP_203626260.1">
    <property type="nucleotide sequence ID" value="NZ_BOLQ01000003.1"/>
</dbReference>
<accession>A0ABW4CGX9</accession>
<reference evidence="3" key="1">
    <citation type="journal article" date="2019" name="Int. J. Syst. Evol. Microbiol.">
        <title>The Global Catalogue of Microorganisms (GCM) 10K type strain sequencing project: providing services to taxonomists for standard genome sequencing and annotation.</title>
        <authorList>
            <consortium name="The Broad Institute Genomics Platform"/>
            <consortium name="The Broad Institute Genome Sequencing Center for Infectious Disease"/>
            <person name="Wu L."/>
            <person name="Ma J."/>
        </authorList>
    </citation>
    <scope>NUCLEOTIDE SEQUENCE [LARGE SCALE GENOMIC DNA]</scope>
    <source>
        <strain evidence="3">CCM 8980</strain>
    </source>
</reference>
<dbReference type="InterPro" id="IPR011032">
    <property type="entry name" value="GroES-like_sf"/>
</dbReference>
<dbReference type="PANTHER" id="PTHR43482:SF1">
    <property type="entry name" value="PROTEIN AST1-RELATED"/>
    <property type="match status" value="1"/>
</dbReference>
<dbReference type="InterPro" id="IPR052585">
    <property type="entry name" value="Lipid_raft_assoc_Zn_ADH"/>
</dbReference>
<dbReference type="CDD" id="cd05289">
    <property type="entry name" value="MDR_like_2"/>
    <property type="match status" value="1"/>
</dbReference>
<evidence type="ECO:0000313" key="3">
    <source>
        <dbReference type="Proteomes" id="UP001597196"/>
    </source>
</evidence>
<dbReference type="EC" id="1.-.-.-" evidence="2"/>
<dbReference type="Proteomes" id="UP001597196">
    <property type="component" value="Unassembled WGS sequence"/>
</dbReference>
<dbReference type="Gene3D" id="3.40.50.720">
    <property type="entry name" value="NAD(P)-binding Rossmann-like Domain"/>
    <property type="match status" value="1"/>
</dbReference>
<dbReference type="SUPFAM" id="SSF51735">
    <property type="entry name" value="NAD(P)-binding Rossmann-fold domains"/>
    <property type="match status" value="1"/>
</dbReference>
<dbReference type="Gene3D" id="3.90.180.10">
    <property type="entry name" value="Medium-chain alcohol dehydrogenases, catalytic domain"/>
    <property type="match status" value="1"/>
</dbReference>
<dbReference type="PANTHER" id="PTHR43482">
    <property type="entry name" value="PROTEIN AST1-RELATED"/>
    <property type="match status" value="1"/>
</dbReference>
<dbReference type="InterPro" id="IPR020843">
    <property type="entry name" value="ER"/>
</dbReference>
<dbReference type="SMART" id="SM00829">
    <property type="entry name" value="PKS_ER"/>
    <property type="match status" value="1"/>
</dbReference>
<dbReference type="InterPro" id="IPR036291">
    <property type="entry name" value="NAD(P)-bd_dom_sf"/>
</dbReference>
<proteinExistence type="predicted"/>
<comment type="caution">
    <text evidence="2">The sequence shown here is derived from an EMBL/GenBank/DDBJ whole genome shotgun (WGS) entry which is preliminary data.</text>
</comment>
<dbReference type="InterPro" id="IPR013149">
    <property type="entry name" value="ADH-like_C"/>
</dbReference>